<evidence type="ECO:0000313" key="8">
    <source>
        <dbReference type="Proteomes" id="UP001056708"/>
    </source>
</evidence>
<accession>A0ABY5AQ56</accession>
<dbReference type="Gene3D" id="3.40.50.2300">
    <property type="match status" value="1"/>
</dbReference>
<dbReference type="EMBL" id="CP098611">
    <property type="protein sequence ID" value="USR91352.1"/>
    <property type="molecule type" value="Genomic_DNA"/>
</dbReference>
<name>A0ABY5AQ56_9CYAN</name>
<keyword evidence="2" id="KW-0238">DNA-binding</keyword>
<dbReference type="PRINTS" id="PR00038">
    <property type="entry name" value="HTHLUXR"/>
</dbReference>
<evidence type="ECO:0000259" key="5">
    <source>
        <dbReference type="PROSITE" id="PS50043"/>
    </source>
</evidence>
<dbReference type="InterPro" id="IPR001789">
    <property type="entry name" value="Sig_transdc_resp-reg_receiver"/>
</dbReference>
<dbReference type="Proteomes" id="UP001056708">
    <property type="component" value="Chromosome"/>
</dbReference>
<dbReference type="RefSeq" id="WP_252663377.1">
    <property type="nucleotide sequence ID" value="NZ_CP098611.1"/>
</dbReference>
<dbReference type="InterPro" id="IPR016032">
    <property type="entry name" value="Sig_transdc_resp-reg_C-effctor"/>
</dbReference>
<dbReference type="Pfam" id="PF00072">
    <property type="entry name" value="Response_reg"/>
    <property type="match status" value="1"/>
</dbReference>
<dbReference type="Gene3D" id="1.10.10.10">
    <property type="entry name" value="Winged helix-like DNA-binding domain superfamily/Winged helix DNA-binding domain"/>
    <property type="match status" value="1"/>
</dbReference>
<dbReference type="Pfam" id="PF00196">
    <property type="entry name" value="GerE"/>
    <property type="match status" value="1"/>
</dbReference>
<dbReference type="InterPro" id="IPR036388">
    <property type="entry name" value="WH-like_DNA-bd_sf"/>
</dbReference>
<dbReference type="PROSITE" id="PS50043">
    <property type="entry name" value="HTH_LUXR_2"/>
    <property type="match status" value="1"/>
</dbReference>
<dbReference type="SMART" id="SM00448">
    <property type="entry name" value="REC"/>
    <property type="match status" value="1"/>
</dbReference>
<keyword evidence="1" id="KW-0805">Transcription regulation</keyword>
<keyword evidence="8" id="KW-1185">Reference proteome</keyword>
<gene>
    <name evidence="7" type="ORF">NEA10_01000</name>
</gene>
<organism evidence="7 8">
    <name type="scientific">Phormidium yuhuli AB48</name>
    <dbReference type="NCBI Taxonomy" id="2940671"/>
    <lineage>
        <taxon>Bacteria</taxon>
        <taxon>Bacillati</taxon>
        <taxon>Cyanobacteriota</taxon>
        <taxon>Cyanophyceae</taxon>
        <taxon>Oscillatoriophycideae</taxon>
        <taxon>Oscillatoriales</taxon>
        <taxon>Oscillatoriaceae</taxon>
        <taxon>Phormidium</taxon>
        <taxon>Phormidium yuhuli</taxon>
    </lineage>
</organism>
<dbReference type="PANTHER" id="PTHR48111">
    <property type="entry name" value="REGULATOR OF RPOS"/>
    <property type="match status" value="1"/>
</dbReference>
<feature type="domain" description="HTH luxR-type" evidence="5">
    <location>
        <begin position="158"/>
        <end position="223"/>
    </location>
</feature>
<dbReference type="PROSITE" id="PS00622">
    <property type="entry name" value="HTH_LUXR_1"/>
    <property type="match status" value="1"/>
</dbReference>
<feature type="modified residue" description="4-aspartylphosphate" evidence="4">
    <location>
        <position position="52"/>
    </location>
</feature>
<feature type="domain" description="Response regulatory" evidence="6">
    <location>
        <begin position="3"/>
        <end position="119"/>
    </location>
</feature>
<keyword evidence="3" id="KW-0804">Transcription</keyword>
<dbReference type="CDD" id="cd17574">
    <property type="entry name" value="REC_OmpR"/>
    <property type="match status" value="1"/>
</dbReference>
<evidence type="ECO:0000313" key="7">
    <source>
        <dbReference type="EMBL" id="USR91352.1"/>
    </source>
</evidence>
<sequence length="226" mass="25861">MSEILIVEDDARLRDILRDYLEENRYQVSEAASGQEAILQMNKIRPDAIISDVSMPEMNGFEFCRRVRASRSYQFIPFIFLSARGQVDDRLQGYQLGADDYLVKPFELWEIGAKLKMLLERTSRLQREMLDVLQLVNHSNSDISLHSMEAFGGDEESENPDELPLTPAEVQVFGQVALGLTNKEIGERLFISHRTVQTHVSHILQKLNLSTRSQLIRLAAQRGELN</sequence>
<protein>
    <submittedName>
        <fullName evidence="7">Response regulator transcription factor</fullName>
    </submittedName>
</protein>
<dbReference type="SMART" id="SM00421">
    <property type="entry name" value="HTH_LUXR"/>
    <property type="match status" value="1"/>
</dbReference>
<dbReference type="PANTHER" id="PTHR48111:SF67">
    <property type="entry name" value="TRANSCRIPTIONAL REGULATORY PROTEIN TCTD"/>
    <property type="match status" value="1"/>
</dbReference>
<dbReference type="CDD" id="cd06170">
    <property type="entry name" value="LuxR_C_like"/>
    <property type="match status" value="1"/>
</dbReference>
<proteinExistence type="predicted"/>
<evidence type="ECO:0000256" key="2">
    <source>
        <dbReference type="ARBA" id="ARBA00023125"/>
    </source>
</evidence>
<dbReference type="SUPFAM" id="SSF46894">
    <property type="entry name" value="C-terminal effector domain of the bipartite response regulators"/>
    <property type="match status" value="1"/>
</dbReference>
<reference evidence="7" key="1">
    <citation type="submission" date="2022-06" db="EMBL/GenBank/DDBJ databases">
        <title>Genome sequence of Phormidium yuhuli AB48 isolated from an industrial photobioreactor environment.</title>
        <authorList>
            <person name="Qiu Y."/>
            <person name="Noonan A.J.C."/>
            <person name="Dofher K."/>
            <person name="Koch M."/>
            <person name="Kieft B."/>
            <person name="Lin X."/>
            <person name="Ziels R.M."/>
            <person name="Hallam S.J."/>
        </authorList>
    </citation>
    <scope>NUCLEOTIDE SEQUENCE</scope>
    <source>
        <strain evidence="7">AB48</strain>
    </source>
</reference>
<evidence type="ECO:0000259" key="6">
    <source>
        <dbReference type="PROSITE" id="PS50110"/>
    </source>
</evidence>
<evidence type="ECO:0000256" key="3">
    <source>
        <dbReference type="ARBA" id="ARBA00023163"/>
    </source>
</evidence>
<dbReference type="SUPFAM" id="SSF52172">
    <property type="entry name" value="CheY-like"/>
    <property type="match status" value="1"/>
</dbReference>
<dbReference type="InterPro" id="IPR039420">
    <property type="entry name" value="WalR-like"/>
</dbReference>
<dbReference type="InterPro" id="IPR000792">
    <property type="entry name" value="Tscrpt_reg_LuxR_C"/>
</dbReference>
<keyword evidence="4" id="KW-0597">Phosphoprotein</keyword>
<evidence type="ECO:0000256" key="1">
    <source>
        <dbReference type="ARBA" id="ARBA00023015"/>
    </source>
</evidence>
<dbReference type="PROSITE" id="PS50110">
    <property type="entry name" value="RESPONSE_REGULATORY"/>
    <property type="match status" value="1"/>
</dbReference>
<evidence type="ECO:0000256" key="4">
    <source>
        <dbReference type="PROSITE-ProRule" id="PRU00169"/>
    </source>
</evidence>
<dbReference type="InterPro" id="IPR011006">
    <property type="entry name" value="CheY-like_superfamily"/>
</dbReference>